<reference evidence="2 3" key="1">
    <citation type="submission" date="2023-11" db="EMBL/GenBank/DDBJ databases">
        <title>Halocaridina rubra genome assembly.</title>
        <authorList>
            <person name="Smith C."/>
        </authorList>
    </citation>
    <scope>NUCLEOTIDE SEQUENCE [LARGE SCALE GENOMIC DNA]</scope>
    <source>
        <strain evidence="2">EP-1</strain>
        <tissue evidence="2">Whole</tissue>
    </source>
</reference>
<evidence type="ECO:0000313" key="3">
    <source>
        <dbReference type="Proteomes" id="UP001381693"/>
    </source>
</evidence>
<dbReference type="EMBL" id="JAXCGZ010019414">
    <property type="protein sequence ID" value="KAK7066118.1"/>
    <property type="molecule type" value="Genomic_DNA"/>
</dbReference>
<accession>A0AAN8WNA2</accession>
<gene>
    <name evidence="2" type="ORF">SK128_023353</name>
</gene>
<evidence type="ECO:0000313" key="2">
    <source>
        <dbReference type="EMBL" id="KAK7066118.1"/>
    </source>
</evidence>
<comment type="caution">
    <text evidence="2">The sequence shown here is derived from an EMBL/GenBank/DDBJ whole genome shotgun (WGS) entry which is preliminary data.</text>
</comment>
<name>A0AAN8WNA2_HALRR</name>
<evidence type="ECO:0000256" key="1">
    <source>
        <dbReference type="SAM" id="MobiDB-lite"/>
    </source>
</evidence>
<organism evidence="2 3">
    <name type="scientific">Halocaridina rubra</name>
    <name type="common">Hawaiian red shrimp</name>
    <dbReference type="NCBI Taxonomy" id="373956"/>
    <lineage>
        <taxon>Eukaryota</taxon>
        <taxon>Metazoa</taxon>
        <taxon>Ecdysozoa</taxon>
        <taxon>Arthropoda</taxon>
        <taxon>Crustacea</taxon>
        <taxon>Multicrustacea</taxon>
        <taxon>Malacostraca</taxon>
        <taxon>Eumalacostraca</taxon>
        <taxon>Eucarida</taxon>
        <taxon>Decapoda</taxon>
        <taxon>Pleocyemata</taxon>
        <taxon>Caridea</taxon>
        <taxon>Atyoidea</taxon>
        <taxon>Atyidae</taxon>
        <taxon>Halocaridina</taxon>
    </lineage>
</organism>
<dbReference type="AlphaFoldDB" id="A0AAN8WNA2"/>
<proteinExistence type="predicted"/>
<feature type="region of interest" description="Disordered" evidence="1">
    <location>
        <begin position="1"/>
        <end position="61"/>
    </location>
</feature>
<protein>
    <submittedName>
        <fullName evidence="2">Uncharacterized protein</fullName>
    </submittedName>
</protein>
<keyword evidence="3" id="KW-1185">Reference proteome</keyword>
<dbReference type="Proteomes" id="UP001381693">
    <property type="component" value="Unassembled WGS sequence"/>
</dbReference>
<sequence length="61" mass="7166">MARKKQRQQMQRARANKQLLTSIGKRDVQHQLQLLQEEENNSNNNNNNRADGLSINHSQRI</sequence>
<feature type="compositionally biased region" description="Low complexity" evidence="1">
    <location>
        <begin position="31"/>
        <end position="48"/>
    </location>
</feature>